<dbReference type="EMBL" id="KL367481">
    <property type="protein sequence ID" value="KFD71668.1"/>
    <property type="molecule type" value="Genomic_DNA"/>
</dbReference>
<dbReference type="Proteomes" id="UP000030758">
    <property type="component" value="Unassembled WGS sequence"/>
</dbReference>
<dbReference type="AlphaFoldDB" id="A0A085NQC2"/>
<dbReference type="Proteomes" id="UP000030764">
    <property type="component" value="Unassembled WGS sequence"/>
</dbReference>
<evidence type="ECO:0000313" key="1">
    <source>
        <dbReference type="EMBL" id="KFD54792.1"/>
    </source>
</evidence>
<feature type="non-terminal residue" evidence="2">
    <location>
        <position position="116"/>
    </location>
</feature>
<evidence type="ECO:0000313" key="2">
    <source>
        <dbReference type="EMBL" id="KFD71668.1"/>
    </source>
</evidence>
<organism evidence="2">
    <name type="scientific">Trichuris suis</name>
    <name type="common">pig whipworm</name>
    <dbReference type="NCBI Taxonomy" id="68888"/>
    <lineage>
        <taxon>Eukaryota</taxon>
        <taxon>Metazoa</taxon>
        <taxon>Ecdysozoa</taxon>
        <taxon>Nematoda</taxon>
        <taxon>Enoplea</taxon>
        <taxon>Dorylaimia</taxon>
        <taxon>Trichinellida</taxon>
        <taxon>Trichuridae</taxon>
        <taxon>Trichuris</taxon>
    </lineage>
</organism>
<feature type="non-terminal residue" evidence="2">
    <location>
        <position position="1"/>
    </location>
</feature>
<reference evidence="2 3" key="1">
    <citation type="journal article" date="2014" name="Nat. Genet.">
        <title>Genome and transcriptome of the porcine whipworm Trichuris suis.</title>
        <authorList>
            <person name="Jex A.R."/>
            <person name="Nejsum P."/>
            <person name="Schwarz E.M."/>
            <person name="Hu L."/>
            <person name="Young N.D."/>
            <person name="Hall R.S."/>
            <person name="Korhonen P.K."/>
            <person name="Liao S."/>
            <person name="Thamsborg S."/>
            <person name="Xia J."/>
            <person name="Xu P."/>
            <person name="Wang S."/>
            <person name="Scheerlinck J.P."/>
            <person name="Hofmann A."/>
            <person name="Sternberg P.W."/>
            <person name="Wang J."/>
            <person name="Gasser R.B."/>
        </authorList>
    </citation>
    <scope>NUCLEOTIDE SEQUENCE [LARGE SCALE GENOMIC DNA]</scope>
    <source>
        <strain evidence="2">DCEP-RM93F</strain>
        <strain evidence="1">DCEP-RM93M</strain>
    </source>
</reference>
<proteinExistence type="predicted"/>
<evidence type="ECO:0000313" key="3">
    <source>
        <dbReference type="Proteomes" id="UP000030764"/>
    </source>
</evidence>
<accession>A0A085NQC2</accession>
<dbReference type="EMBL" id="KL363204">
    <property type="protein sequence ID" value="KFD54792.1"/>
    <property type="molecule type" value="Genomic_DNA"/>
</dbReference>
<sequence>LEAWGADGDTFASALCLAGARFLAGAGIDDAAVACAAVRENLDSFKRFFKVMRREISFDMSESCKKRKTAQWKQSTMGYAEAKIQPELAALQDDADRETWSLETSIRDLRKRPKDL</sequence>
<gene>
    <name evidence="1" type="ORF">M513_04226</name>
    <name evidence="2" type="ORF">M514_04226</name>
</gene>
<name>A0A085NQC2_9BILA</name>
<protein>
    <submittedName>
        <fullName evidence="2">Uncharacterized protein</fullName>
    </submittedName>
</protein>
<keyword evidence="3" id="KW-1185">Reference proteome</keyword>